<dbReference type="InterPro" id="IPR036769">
    <property type="entry name" value="Ribosomal_uL11_C_sf"/>
</dbReference>
<accession>A0A484H2L9</accession>
<comment type="caution">
    <text evidence="2">The sequence shown here is derived from an EMBL/GenBank/DDBJ whole genome shotgun (WGS) entry which is preliminary data.</text>
</comment>
<feature type="region of interest" description="Disordered" evidence="1">
    <location>
        <begin position="1"/>
        <end position="20"/>
    </location>
</feature>
<reference evidence="2 3" key="1">
    <citation type="journal article" date="2018" name="Genomics">
        <title>Molecular footprints of inshore aquatic adaptation in Indo-Pacific humpback dolphin (Sousa chinensis).</title>
        <authorList>
            <person name="Ming Y."/>
            <person name="Jian J."/>
            <person name="Yu F."/>
            <person name="Yu X."/>
            <person name="Wang J."/>
            <person name="Liu W."/>
        </authorList>
    </citation>
    <scope>NUCLEOTIDE SEQUENCE [LARGE SCALE GENOMIC DNA]</scope>
    <source>
        <strain evidence="2">MY-2018</strain>
        <tissue evidence="2">Skin</tissue>
    </source>
</reference>
<dbReference type="Proteomes" id="UP000295264">
    <property type="component" value="Unassembled WGS sequence"/>
</dbReference>
<name>A0A484H2L9_SOUCH</name>
<keyword evidence="3" id="KW-1185">Reference proteome</keyword>
<organism evidence="2 3">
    <name type="scientific">Sousa chinensis</name>
    <name type="common">Indo-pacific humpbacked dolphin</name>
    <name type="synonym">Steno chinensis</name>
    <dbReference type="NCBI Taxonomy" id="103600"/>
    <lineage>
        <taxon>Eukaryota</taxon>
        <taxon>Metazoa</taxon>
        <taxon>Chordata</taxon>
        <taxon>Craniata</taxon>
        <taxon>Vertebrata</taxon>
        <taxon>Euteleostomi</taxon>
        <taxon>Mammalia</taxon>
        <taxon>Eutheria</taxon>
        <taxon>Laurasiatheria</taxon>
        <taxon>Artiodactyla</taxon>
        <taxon>Whippomorpha</taxon>
        <taxon>Cetacea</taxon>
        <taxon>Odontoceti</taxon>
        <taxon>Delphinidae</taxon>
        <taxon>Sousa</taxon>
    </lineage>
</organism>
<dbReference type="AlphaFoldDB" id="A0A484H2L9"/>
<sequence>ALKEPARDTQKQENIEKGGNDSIDEMVCLIQHMRHRAVAKDLSGTL</sequence>
<proteinExistence type="predicted"/>
<evidence type="ECO:0000313" key="3">
    <source>
        <dbReference type="Proteomes" id="UP000295264"/>
    </source>
</evidence>
<feature type="non-terminal residue" evidence="2">
    <location>
        <position position="1"/>
    </location>
</feature>
<gene>
    <name evidence="2" type="ORF">DBR06_SOUSAS1510093</name>
</gene>
<dbReference type="Gene3D" id="1.10.10.250">
    <property type="entry name" value="Ribosomal protein L11, C-terminal domain"/>
    <property type="match status" value="1"/>
</dbReference>
<feature type="non-terminal residue" evidence="2">
    <location>
        <position position="46"/>
    </location>
</feature>
<feature type="compositionally biased region" description="Basic and acidic residues" evidence="1">
    <location>
        <begin position="1"/>
        <end position="19"/>
    </location>
</feature>
<evidence type="ECO:0000256" key="1">
    <source>
        <dbReference type="SAM" id="MobiDB-lite"/>
    </source>
</evidence>
<dbReference type="EMBL" id="QWLN02001086">
    <property type="protein sequence ID" value="TEA41696.1"/>
    <property type="molecule type" value="Genomic_DNA"/>
</dbReference>
<evidence type="ECO:0000313" key="2">
    <source>
        <dbReference type="EMBL" id="TEA41696.1"/>
    </source>
</evidence>
<protein>
    <submittedName>
        <fullName evidence="2">Uncharacterized protein</fullName>
    </submittedName>
</protein>